<dbReference type="OrthoDB" id="451742at2"/>
<dbReference type="eggNOG" id="COG5464">
    <property type="taxonomic scope" value="Bacteria"/>
</dbReference>
<dbReference type="PANTHER" id="PTHR41317">
    <property type="entry name" value="PD-(D_E)XK NUCLEASE FAMILY TRANSPOSASE"/>
    <property type="match status" value="1"/>
</dbReference>
<dbReference type="Proteomes" id="UP000003835">
    <property type="component" value="Unassembled WGS sequence"/>
</dbReference>
<dbReference type="STRING" id="118168.MC7420_1193"/>
<dbReference type="PANTHER" id="PTHR41317:SF1">
    <property type="entry name" value="PD-(D_E)XK NUCLEASE FAMILY TRANSPOSASE"/>
    <property type="match status" value="1"/>
</dbReference>
<proteinExistence type="predicted"/>
<accession>B4VXQ6</accession>
<evidence type="ECO:0000313" key="2">
    <source>
        <dbReference type="EMBL" id="EDX73397.1"/>
    </source>
</evidence>
<dbReference type="AlphaFoldDB" id="B4VXQ6"/>
<dbReference type="HOGENOM" id="CLU_057504_1_2_3"/>
<evidence type="ECO:0000313" key="3">
    <source>
        <dbReference type="Proteomes" id="UP000003835"/>
    </source>
</evidence>
<dbReference type="Pfam" id="PF12784">
    <property type="entry name" value="PDDEXK_2"/>
    <property type="match status" value="1"/>
</dbReference>
<organism evidence="2 3">
    <name type="scientific">Coleofasciculus chthonoplastes PCC 7420</name>
    <dbReference type="NCBI Taxonomy" id="118168"/>
    <lineage>
        <taxon>Bacteria</taxon>
        <taxon>Bacillati</taxon>
        <taxon>Cyanobacteriota</taxon>
        <taxon>Cyanophyceae</taxon>
        <taxon>Coleofasciculales</taxon>
        <taxon>Coleofasciculaceae</taxon>
        <taxon>Coleofasciculus</taxon>
    </lineage>
</organism>
<name>B4VXQ6_9CYAN</name>
<gene>
    <name evidence="2" type="ORF">MC7420_1193</name>
</gene>
<dbReference type="RefSeq" id="WP_006103474.1">
    <property type="nucleotide sequence ID" value="NZ_DS989858.1"/>
</dbReference>
<dbReference type="Pfam" id="PF14261">
    <property type="entry name" value="DUF4351"/>
    <property type="match status" value="1"/>
</dbReference>
<protein>
    <recommendedName>
        <fullName evidence="1">DUF4351 domain-containing protein</fullName>
    </recommendedName>
</protein>
<dbReference type="InterPro" id="IPR025587">
    <property type="entry name" value="DUF4351"/>
</dbReference>
<dbReference type="NCBIfam" id="TIGR01784">
    <property type="entry name" value="T_den_put_tspse"/>
    <property type="match status" value="1"/>
</dbReference>
<keyword evidence="3" id="KW-1185">Reference proteome</keyword>
<feature type="domain" description="DUF4351" evidence="1">
    <location>
        <begin position="240"/>
        <end position="300"/>
    </location>
</feature>
<dbReference type="InterPro" id="IPR010106">
    <property type="entry name" value="RpnA"/>
</dbReference>
<reference evidence="2 3" key="1">
    <citation type="submission" date="2008-07" db="EMBL/GenBank/DDBJ databases">
        <authorList>
            <person name="Tandeau de Marsac N."/>
            <person name="Ferriera S."/>
            <person name="Johnson J."/>
            <person name="Kravitz S."/>
            <person name="Beeson K."/>
            <person name="Sutton G."/>
            <person name="Rogers Y.-H."/>
            <person name="Friedman R."/>
            <person name="Frazier M."/>
            <person name="Venter J.C."/>
        </authorList>
    </citation>
    <scope>NUCLEOTIDE SEQUENCE [LARGE SCALE GENOMIC DNA]</scope>
    <source>
        <strain evidence="2 3">PCC 7420</strain>
    </source>
</reference>
<evidence type="ECO:0000259" key="1">
    <source>
        <dbReference type="Pfam" id="PF14261"/>
    </source>
</evidence>
<dbReference type="EMBL" id="DS989858">
    <property type="protein sequence ID" value="EDX73397.1"/>
    <property type="molecule type" value="Genomic_DNA"/>
</dbReference>
<sequence>MTLRFISPKTDFAFQKIFGSTDSKDILISFLNALIYEANPVIQDLEIIDPYNPREVVDLKDSYLDVKALLDNGSTVLIEMQVLNLAFFEKRVIYNLTKTYGNQLKYGEGYSYLKPVIALTITDFLMFDQTQRYLTRFSLKENQELFNYPDPEIELIFVELPKFTKTLDQLESLTDKWIYFIKNAPSLEVIPPTFSQFPELDKAMNIANQANLSVEEVEKLRKQEMFLEDQRGSIVKAKQEGLQEGLEQGIRWIFRFLERQLGSIPPEISQGIQNLSVDQLERLGNDVFDFNNLEELSSWLQENG</sequence>